<dbReference type="EMBL" id="PIOC01000001">
    <property type="protein sequence ID" value="RDW22356.1"/>
    <property type="molecule type" value="Genomic_DNA"/>
</dbReference>
<dbReference type="InterPro" id="IPR023346">
    <property type="entry name" value="Lysozyme-like_dom_sf"/>
</dbReference>
<gene>
    <name evidence="3" type="ORF">CWR48_01225</name>
</gene>
<protein>
    <recommendedName>
        <fullName evidence="2">CwlT-like lysozyme domain-containing protein</fullName>
    </recommendedName>
</protein>
<dbReference type="AlphaFoldDB" id="A0A3D8Q1P4"/>
<keyword evidence="1" id="KW-0472">Membrane</keyword>
<sequence length="212" mass="23877">MKQNKTIKKALLQSMIIMALLFGVFLVVSMIAILNYDTNHEAKNSGPRISDKVHHYRPLVDKYAAENGISNYVDVLLAIMMQESGGRGNDPMQSSESYCGKVGCINDPELSIKQGVYYFSKVIEEANGDLELAIQSYNFGRGFINYVLEQSGSYTQEIAINFSQEMYQNAPDKSIYSCLREEAKQYNACYGDIYYVQSVLAYRDVLAVESET</sequence>
<dbReference type="Proteomes" id="UP000257143">
    <property type="component" value="Unassembled WGS sequence"/>
</dbReference>
<evidence type="ECO:0000259" key="2">
    <source>
        <dbReference type="Pfam" id="PF13702"/>
    </source>
</evidence>
<organism evidence="3 4">
    <name type="scientific">Oceanobacillus arenosus</name>
    <dbReference type="NCBI Taxonomy" id="1229153"/>
    <lineage>
        <taxon>Bacteria</taxon>
        <taxon>Bacillati</taxon>
        <taxon>Bacillota</taxon>
        <taxon>Bacilli</taxon>
        <taxon>Bacillales</taxon>
        <taxon>Bacillaceae</taxon>
        <taxon>Oceanobacillus</taxon>
    </lineage>
</organism>
<reference evidence="4" key="1">
    <citation type="submission" date="2017-11" db="EMBL/GenBank/DDBJ databases">
        <authorList>
            <person name="Zhu W."/>
        </authorList>
    </citation>
    <scope>NUCLEOTIDE SEQUENCE [LARGE SCALE GENOMIC DNA]</scope>
    <source>
        <strain evidence="4">CAU 1183</strain>
    </source>
</reference>
<accession>A0A3D8Q1P4</accession>
<evidence type="ECO:0000313" key="3">
    <source>
        <dbReference type="EMBL" id="RDW22356.1"/>
    </source>
</evidence>
<feature type="transmembrane region" description="Helical" evidence="1">
    <location>
        <begin position="12"/>
        <end position="34"/>
    </location>
</feature>
<dbReference type="Pfam" id="PF13702">
    <property type="entry name" value="Lysozyme_like"/>
    <property type="match status" value="1"/>
</dbReference>
<dbReference type="Gene3D" id="1.10.530.10">
    <property type="match status" value="1"/>
</dbReference>
<evidence type="ECO:0000313" key="4">
    <source>
        <dbReference type="Proteomes" id="UP000257143"/>
    </source>
</evidence>
<keyword evidence="1" id="KW-1133">Transmembrane helix</keyword>
<dbReference type="InterPro" id="IPR047194">
    <property type="entry name" value="CwlT-like_lysozyme"/>
</dbReference>
<feature type="domain" description="CwlT-like lysozyme" evidence="2">
    <location>
        <begin position="51"/>
        <end position="202"/>
    </location>
</feature>
<dbReference type="CDD" id="cd16891">
    <property type="entry name" value="CwlT-like"/>
    <property type="match status" value="1"/>
</dbReference>
<dbReference type="RefSeq" id="WP_115771214.1">
    <property type="nucleotide sequence ID" value="NZ_PIOC01000001.1"/>
</dbReference>
<keyword evidence="1" id="KW-0812">Transmembrane</keyword>
<comment type="caution">
    <text evidence="3">The sequence shown here is derived from an EMBL/GenBank/DDBJ whole genome shotgun (WGS) entry which is preliminary data.</text>
</comment>
<evidence type="ECO:0000256" key="1">
    <source>
        <dbReference type="SAM" id="Phobius"/>
    </source>
</evidence>
<keyword evidence="4" id="KW-1185">Reference proteome</keyword>
<dbReference type="OrthoDB" id="9813368at2"/>
<dbReference type="SUPFAM" id="SSF53955">
    <property type="entry name" value="Lysozyme-like"/>
    <property type="match status" value="1"/>
</dbReference>
<name>A0A3D8Q1P4_9BACI</name>
<proteinExistence type="predicted"/>